<proteinExistence type="predicted"/>
<accession>A0ABM9X8A8</accession>
<dbReference type="RefSeq" id="WP_007117843.1">
    <property type="nucleotide sequence ID" value="NZ_ABID01000001.1"/>
</dbReference>
<protein>
    <submittedName>
        <fullName evidence="1">Transposition protein, putative</fullName>
    </submittedName>
</protein>
<organism evidence="1 2">
    <name type="scientific">Sulfitobacter indolifex HEL-45</name>
    <dbReference type="NCBI Taxonomy" id="391624"/>
    <lineage>
        <taxon>Bacteria</taxon>
        <taxon>Pseudomonadati</taxon>
        <taxon>Pseudomonadota</taxon>
        <taxon>Alphaproteobacteria</taxon>
        <taxon>Rhodobacterales</taxon>
        <taxon>Roseobacteraceae</taxon>
        <taxon>Sulfitobacter</taxon>
    </lineage>
</organism>
<dbReference type="InterPro" id="IPR027417">
    <property type="entry name" value="P-loop_NTPase"/>
</dbReference>
<dbReference type="SUPFAM" id="SSF52540">
    <property type="entry name" value="P-loop containing nucleoside triphosphate hydrolases"/>
    <property type="match status" value="1"/>
</dbReference>
<sequence length="326" mass="36726">MNPFIIPEIRDTAAHFSRQHYQFERSNKLQTALAEIFSRHLGNLQGGGRFEAEGLLVTGKSGSGKSTEVGHLVTKFNDSKAMLPSGVPARIASCLLDGKSGWKGLGRKTAKALEYHIADSSRSTQDRIWEKVIIQAKFQGVVGIHYDEVQHIFRKKPEADVIATIDSFKSLIKNQDWPLMLIFTGVDELGGYIQSEPQLFDLMTKFHFDDIALPDDLQTIHEIVGSYAINGKVPVSPDLAGEDFYQRLSSAAAFRWGLLIRITLDAIGSACVKRATSLDREHFIDAWVNKTQMPRFVTPFTHDSYETMFRRDNPFLKSIDSYQNER</sequence>
<dbReference type="Proteomes" id="UP000003257">
    <property type="component" value="Unassembled WGS sequence"/>
</dbReference>
<evidence type="ECO:0000313" key="1">
    <source>
        <dbReference type="EMBL" id="EDQ05773.1"/>
    </source>
</evidence>
<keyword evidence="2" id="KW-1185">Reference proteome</keyword>
<name>A0ABM9X8A8_9RHOB</name>
<evidence type="ECO:0000313" key="2">
    <source>
        <dbReference type="Proteomes" id="UP000003257"/>
    </source>
</evidence>
<gene>
    <name evidence="1" type="ORF">OIHEL45_03145</name>
</gene>
<dbReference type="EMBL" id="ABID01000001">
    <property type="protein sequence ID" value="EDQ05773.1"/>
    <property type="molecule type" value="Genomic_DNA"/>
</dbReference>
<reference evidence="1 2" key="1">
    <citation type="submission" date="2007-11" db="EMBL/GenBank/DDBJ databases">
        <authorList>
            <person name="Wagner-Dobler I."/>
            <person name="Ferriera S."/>
            <person name="Johnson J."/>
            <person name="Kravitz S."/>
            <person name="Beeson K."/>
            <person name="Sutton G."/>
            <person name="Rogers Y.-H."/>
            <person name="Friedman R."/>
            <person name="Frazier M."/>
            <person name="Venter J.C."/>
        </authorList>
    </citation>
    <scope>NUCLEOTIDE SEQUENCE [LARGE SCALE GENOMIC DNA]</scope>
    <source>
        <strain evidence="1 2">HEL-45</strain>
    </source>
</reference>
<comment type="caution">
    <text evidence="1">The sequence shown here is derived from an EMBL/GenBank/DDBJ whole genome shotgun (WGS) entry which is preliminary data.</text>
</comment>